<dbReference type="Proteomes" id="UP000051870">
    <property type="component" value="Unassembled WGS sequence"/>
</dbReference>
<evidence type="ECO:0000259" key="2">
    <source>
        <dbReference type="PROSITE" id="PS50263"/>
    </source>
</evidence>
<feature type="domain" description="CN hydrolase" evidence="2">
    <location>
        <begin position="1"/>
        <end position="258"/>
    </location>
</feature>
<protein>
    <submittedName>
        <fullName evidence="3">(R)-stereoselective amidase</fullName>
        <ecNumber evidence="3">3.5.1.100</ecNumber>
    </submittedName>
</protein>
<dbReference type="PANTHER" id="PTHR43674:SF16">
    <property type="entry name" value="CARBON-NITROGEN FAMILY, PUTATIVE (AFU_ORTHOLOGUE AFUA_5G02350)-RELATED"/>
    <property type="match status" value="1"/>
</dbReference>
<dbReference type="GeneID" id="83879364"/>
<keyword evidence="4" id="KW-1185">Reference proteome</keyword>
<sequence length="292" mass="31746">MKVATAAYPLDFFESWAGYEDKIFRWVDEAASHGADLLVFPEYAAMELSSLAGADVAKEVETSFHAVSDRMAESNALHAHLASQFDVHILSGSGPVFDKGDRPVNRAHFFAPNGKVEHQDKQILTRCERTPWDMVPGGPLKVFETSLGKIGVLICYDSEFPLLGRALSECDVILVPSCTEALSGYWRVRIGAMSRAMEAQCVTVMASLVGPAEWSEAVDINTGMGGVFGPPDIGFPETGVLAEGSLNQPGWTYADVDLDAVAHVRADGGVLHRSHWPEQSPRDSEVTYLSMK</sequence>
<dbReference type="RefSeq" id="WP_058309535.1">
    <property type="nucleotide sequence ID" value="NZ_CYTW01000001.1"/>
</dbReference>
<dbReference type="EC" id="3.5.1.100" evidence="3"/>
<proteinExistence type="predicted"/>
<dbReference type="CDD" id="cd07574">
    <property type="entry name" value="nitrilase_Rim1_like"/>
    <property type="match status" value="1"/>
</dbReference>
<dbReference type="InterPro" id="IPR003010">
    <property type="entry name" value="C-N_Hydrolase"/>
</dbReference>
<dbReference type="PROSITE" id="PS50263">
    <property type="entry name" value="CN_HYDROLASE"/>
    <property type="match status" value="1"/>
</dbReference>
<dbReference type="GO" id="GO:0016811">
    <property type="term" value="F:hydrolase activity, acting on carbon-nitrogen (but not peptide) bonds, in linear amides"/>
    <property type="evidence" value="ECO:0007669"/>
    <property type="project" value="TreeGrafter"/>
</dbReference>
<dbReference type="InterPro" id="IPR050345">
    <property type="entry name" value="Aliph_Amidase/BUP"/>
</dbReference>
<name>A0A0P1I966_9RHOB</name>
<reference evidence="4" key="1">
    <citation type="submission" date="2015-09" db="EMBL/GenBank/DDBJ databases">
        <authorList>
            <person name="Rodrigo-Torres Lidia"/>
            <person name="Arahal R.David."/>
        </authorList>
    </citation>
    <scope>NUCLEOTIDE SEQUENCE [LARGE SCALE GENOMIC DNA]</scope>
    <source>
        <strain evidence="4">CECT 7735</strain>
    </source>
</reference>
<dbReference type="AlphaFoldDB" id="A0A0P1I966"/>
<gene>
    <name evidence="3" type="primary">ramA_1</name>
    <name evidence="3" type="ORF">PH7735_00269</name>
</gene>
<dbReference type="PANTHER" id="PTHR43674">
    <property type="entry name" value="NITRILASE C965.09-RELATED"/>
    <property type="match status" value="1"/>
</dbReference>
<evidence type="ECO:0000313" key="3">
    <source>
        <dbReference type="EMBL" id="CUJ83493.1"/>
    </source>
</evidence>
<organism evidence="3 4">
    <name type="scientific">Shimia thalassica</name>
    <dbReference type="NCBI Taxonomy" id="1715693"/>
    <lineage>
        <taxon>Bacteria</taxon>
        <taxon>Pseudomonadati</taxon>
        <taxon>Pseudomonadota</taxon>
        <taxon>Alphaproteobacteria</taxon>
        <taxon>Rhodobacterales</taxon>
        <taxon>Roseobacteraceae</taxon>
    </lineage>
</organism>
<evidence type="ECO:0000313" key="4">
    <source>
        <dbReference type="Proteomes" id="UP000051870"/>
    </source>
</evidence>
<dbReference type="STRING" id="1715693.PH7735_00269"/>
<dbReference type="Pfam" id="PF00795">
    <property type="entry name" value="CN_hydrolase"/>
    <property type="match status" value="1"/>
</dbReference>
<dbReference type="SUPFAM" id="SSF56317">
    <property type="entry name" value="Carbon-nitrogen hydrolase"/>
    <property type="match status" value="1"/>
</dbReference>
<dbReference type="Gene3D" id="3.60.110.10">
    <property type="entry name" value="Carbon-nitrogen hydrolase"/>
    <property type="match status" value="1"/>
</dbReference>
<dbReference type="InterPro" id="IPR036526">
    <property type="entry name" value="C-N_Hydrolase_sf"/>
</dbReference>
<keyword evidence="1 3" id="KW-0378">Hydrolase</keyword>
<accession>A0A0P1I966</accession>
<dbReference type="EMBL" id="CYTW01000001">
    <property type="protein sequence ID" value="CUJ83493.1"/>
    <property type="molecule type" value="Genomic_DNA"/>
</dbReference>
<evidence type="ECO:0000256" key="1">
    <source>
        <dbReference type="ARBA" id="ARBA00022801"/>
    </source>
</evidence>